<evidence type="ECO:0000313" key="2">
    <source>
        <dbReference type="RefSeq" id="XP_034100218.1"/>
    </source>
</evidence>
<gene>
    <name evidence="2" type="primary">LOC117565293</name>
</gene>
<protein>
    <submittedName>
        <fullName evidence="2">Uncharacterized protein LOC117565293</fullName>
    </submittedName>
</protein>
<dbReference type="GeneID" id="117565293"/>
<proteinExistence type="predicted"/>
<dbReference type="Proteomes" id="UP000515160">
    <property type="component" value="Chromosome 2L"/>
</dbReference>
<dbReference type="RefSeq" id="XP_034100218.1">
    <property type="nucleotide sequence ID" value="XM_034244327.2"/>
</dbReference>
<evidence type="ECO:0000313" key="1">
    <source>
        <dbReference type="Proteomes" id="UP000515160"/>
    </source>
</evidence>
<dbReference type="OrthoDB" id="7829639at2759"/>
<dbReference type="AlphaFoldDB" id="A0A6P8WLQ9"/>
<accession>A0A6P8WLQ9</accession>
<name>A0A6P8WLQ9_DROAB</name>
<keyword evidence="1" id="KW-1185">Reference proteome</keyword>
<reference evidence="2" key="1">
    <citation type="submission" date="2025-08" db="UniProtKB">
        <authorList>
            <consortium name="RefSeq"/>
        </authorList>
    </citation>
    <scope>IDENTIFICATION</scope>
    <source>
        <strain evidence="2">15112-1751.03</strain>
        <tissue evidence="2">Whole Adult</tissue>
    </source>
</reference>
<organism evidence="1 2">
    <name type="scientific">Drosophila albomicans</name>
    <name type="common">Fruit fly</name>
    <dbReference type="NCBI Taxonomy" id="7291"/>
    <lineage>
        <taxon>Eukaryota</taxon>
        <taxon>Metazoa</taxon>
        <taxon>Ecdysozoa</taxon>
        <taxon>Arthropoda</taxon>
        <taxon>Hexapoda</taxon>
        <taxon>Insecta</taxon>
        <taxon>Pterygota</taxon>
        <taxon>Neoptera</taxon>
        <taxon>Endopterygota</taxon>
        <taxon>Diptera</taxon>
        <taxon>Brachycera</taxon>
        <taxon>Muscomorpha</taxon>
        <taxon>Ephydroidea</taxon>
        <taxon>Drosophilidae</taxon>
        <taxon>Drosophila</taxon>
    </lineage>
</organism>
<sequence length="124" mass="14738">MRHEDIITIDQLNYRILIAKKVHLLHDRWNDRFGWFPAAQKEHYKQYAEIYKESLAEYGEEQFKKYAKVRSLRAVHTAAIDDHKLDSLKEVCCYPMTHMAEYRPSVTTNGEYGLVVPGHHHRHC</sequence>